<sequence>MQVYDFQIHGEKE</sequence>
<organism evidence="1">
    <name type="scientific">Anguilla anguilla</name>
    <name type="common">European freshwater eel</name>
    <name type="synonym">Muraena anguilla</name>
    <dbReference type="NCBI Taxonomy" id="7936"/>
    <lineage>
        <taxon>Eukaryota</taxon>
        <taxon>Metazoa</taxon>
        <taxon>Chordata</taxon>
        <taxon>Craniata</taxon>
        <taxon>Vertebrata</taxon>
        <taxon>Euteleostomi</taxon>
        <taxon>Actinopterygii</taxon>
        <taxon>Neopterygii</taxon>
        <taxon>Teleostei</taxon>
        <taxon>Anguilliformes</taxon>
        <taxon>Anguillidae</taxon>
        <taxon>Anguilla</taxon>
    </lineage>
</organism>
<reference evidence="1" key="1">
    <citation type="submission" date="2014-11" db="EMBL/GenBank/DDBJ databases">
        <authorList>
            <person name="Amaro Gonzalez C."/>
        </authorList>
    </citation>
    <scope>NUCLEOTIDE SEQUENCE</scope>
</reference>
<accession>A0A0E9RPL4</accession>
<name>A0A0E9RPL4_ANGAN</name>
<proteinExistence type="predicted"/>
<evidence type="ECO:0000313" key="1">
    <source>
        <dbReference type="EMBL" id="JAH30747.1"/>
    </source>
</evidence>
<dbReference type="EMBL" id="GBXM01077830">
    <property type="protein sequence ID" value="JAH30747.1"/>
    <property type="molecule type" value="Transcribed_RNA"/>
</dbReference>
<protein>
    <submittedName>
        <fullName evidence="1">Uncharacterized protein</fullName>
    </submittedName>
</protein>
<reference evidence="1" key="2">
    <citation type="journal article" date="2015" name="Fish Shellfish Immunol.">
        <title>Early steps in the European eel (Anguilla anguilla)-Vibrio vulnificus interaction in the gills: Role of the RtxA13 toxin.</title>
        <authorList>
            <person name="Callol A."/>
            <person name="Pajuelo D."/>
            <person name="Ebbesson L."/>
            <person name="Teles M."/>
            <person name="MacKenzie S."/>
            <person name="Amaro C."/>
        </authorList>
    </citation>
    <scope>NUCLEOTIDE SEQUENCE</scope>
</reference>